<evidence type="ECO:0000313" key="16">
    <source>
        <dbReference type="EMBL" id="ROR82848.1"/>
    </source>
</evidence>
<dbReference type="InterPro" id="IPR005467">
    <property type="entry name" value="His_kinase_dom"/>
</dbReference>
<comment type="subcellular location">
    <subcellularLocation>
        <location evidence="3">Cell membrane</location>
    </subcellularLocation>
</comment>
<dbReference type="InterPro" id="IPR004358">
    <property type="entry name" value="Sig_transdc_His_kin-like_C"/>
</dbReference>
<dbReference type="SUPFAM" id="SSF55874">
    <property type="entry name" value="ATPase domain of HSP90 chaperone/DNA topoisomerase II/histidine kinase"/>
    <property type="match status" value="1"/>
</dbReference>
<evidence type="ECO:0000313" key="17">
    <source>
        <dbReference type="Proteomes" id="UP000266915"/>
    </source>
</evidence>
<evidence type="ECO:0000259" key="15">
    <source>
        <dbReference type="PROSITE" id="PS50885"/>
    </source>
</evidence>
<comment type="catalytic activity">
    <reaction evidence="1">
        <text>ATP + protein L-histidine = ADP + protein N-phospho-L-histidine.</text>
        <dbReference type="EC" id="2.7.13.3"/>
    </reaction>
</comment>
<dbReference type="FunFam" id="3.30.565.10:FF:000006">
    <property type="entry name" value="Sensor histidine kinase WalK"/>
    <property type="match status" value="1"/>
</dbReference>
<keyword evidence="10" id="KW-0902">Two-component regulatory system</keyword>
<evidence type="ECO:0000256" key="9">
    <source>
        <dbReference type="ARBA" id="ARBA00022989"/>
    </source>
</evidence>
<dbReference type="PROSITE" id="PS50109">
    <property type="entry name" value="HIS_KIN"/>
    <property type="match status" value="1"/>
</dbReference>
<dbReference type="InterPro" id="IPR036890">
    <property type="entry name" value="HATPase_C_sf"/>
</dbReference>
<evidence type="ECO:0000256" key="10">
    <source>
        <dbReference type="ARBA" id="ARBA00023012"/>
    </source>
</evidence>
<keyword evidence="5" id="KW-0597">Phosphoprotein</keyword>
<keyword evidence="17" id="KW-1185">Reference proteome</keyword>
<dbReference type="FunFam" id="1.10.287.130:FF:000001">
    <property type="entry name" value="Two-component sensor histidine kinase"/>
    <property type="match status" value="1"/>
</dbReference>
<dbReference type="GO" id="GO:0000155">
    <property type="term" value="F:phosphorelay sensor kinase activity"/>
    <property type="evidence" value="ECO:0007669"/>
    <property type="project" value="InterPro"/>
</dbReference>
<dbReference type="Gene3D" id="6.10.340.10">
    <property type="match status" value="1"/>
</dbReference>
<keyword evidence="11 13" id="KW-0472">Membrane</keyword>
<comment type="caution">
    <text evidence="16">The sequence shown here is derived from an EMBL/GenBank/DDBJ whole genome shotgun (WGS) entry which is preliminary data.</text>
</comment>
<reference evidence="16 17" key="1">
    <citation type="submission" date="2018-11" db="EMBL/GenBank/DDBJ databases">
        <title>Sequencing the genomes of 1000 actinobacteria strains.</title>
        <authorList>
            <person name="Klenk H.-P."/>
        </authorList>
    </citation>
    <scope>NUCLEOTIDE SEQUENCE [LARGE SCALE GENOMIC DNA]</scope>
    <source>
        <strain evidence="16 17">DSM 14012</strain>
    </source>
</reference>
<dbReference type="InterPro" id="IPR003661">
    <property type="entry name" value="HisK_dim/P_dom"/>
</dbReference>
<sequence>MTTSAPVTDPAATTTGSAHPKRAPWTLRRRLMVVVVGLLAMGSAIVGVASAVAVSGLLTEGVDNQLTKAAERIVDYGRNGQLPAPDSLPDSGIPDGYGGGSGTREPPAFIGAPGLGPGALGAIVVDGTIVNAGYLNADGSTVPCTESQDAMILTVSAGDRPSTINLGEHLGDYRVVAVTDASGATRIIGLPLAEVASTVMQLVTLIAIMSVVVLLLAGLAAFAIVRYSLRPLDRVVATAAVVAELPLDRGEVALAVRVPESDTDPRTEVGRVGSAINRMLGHVSSALNARQASENKVRRFVSDASHELRTPLASIAGYSELAARKSDALPEDVTHSLGRIRSEAGRMTTIVEDLLLLARLDEGRELAKRPVDLTELVIHTVGDAHVAGPDHVFELDFPEEPVLVTGDASRLQQVIVNLLANARTHTPAGTTVRTGLAVESGPAGEIAVLTVSDDGPGIDPALQPNLFERFVRGDDSRSRATGSTGLGLAIVHAVVAAHHGAVRCESAPGRTVFRVELPAVATPDVLVPTAE</sequence>
<evidence type="ECO:0000256" key="12">
    <source>
        <dbReference type="SAM" id="MobiDB-lite"/>
    </source>
</evidence>
<evidence type="ECO:0000256" key="8">
    <source>
        <dbReference type="ARBA" id="ARBA00022777"/>
    </source>
</evidence>
<evidence type="ECO:0000256" key="11">
    <source>
        <dbReference type="ARBA" id="ARBA00023136"/>
    </source>
</evidence>
<feature type="domain" description="Histidine kinase" evidence="14">
    <location>
        <begin position="303"/>
        <end position="521"/>
    </location>
</feature>
<dbReference type="CDD" id="cd00075">
    <property type="entry name" value="HATPase"/>
    <property type="match status" value="1"/>
</dbReference>
<protein>
    <recommendedName>
        <fullName evidence="4">histidine kinase</fullName>
        <ecNumber evidence="4">2.7.13.3</ecNumber>
    </recommendedName>
</protein>
<keyword evidence="6" id="KW-0808">Transferase</keyword>
<evidence type="ECO:0000256" key="13">
    <source>
        <dbReference type="SAM" id="Phobius"/>
    </source>
</evidence>
<dbReference type="Gene3D" id="1.10.287.130">
    <property type="match status" value="1"/>
</dbReference>
<dbReference type="RefSeq" id="WP_085512770.1">
    <property type="nucleotide sequence ID" value="NZ_FXAP01000004.1"/>
</dbReference>
<dbReference type="SUPFAM" id="SSF47384">
    <property type="entry name" value="Homodimeric domain of signal transducing histidine kinase"/>
    <property type="match status" value="1"/>
</dbReference>
<evidence type="ECO:0000256" key="5">
    <source>
        <dbReference type="ARBA" id="ARBA00022553"/>
    </source>
</evidence>
<dbReference type="Pfam" id="PF02518">
    <property type="entry name" value="HATPase_c"/>
    <property type="match status" value="1"/>
</dbReference>
<evidence type="ECO:0000256" key="7">
    <source>
        <dbReference type="ARBA" id="ARBA00022692"/>
    </source>
</evidence>
<dbReference type="GO" id="GO:0005509">
    <property type="term" value="F:calcium ion binding"/>
    <property type="evidence" value="ECO:0007669"/>
    <property type="project" value="UniProtKB-ARBA"/>
</dbReference>
<dbReference type="AlphaFoldDB" id="A0A3N2C5P2"/>
<dbReference type="Pfam" id="PF00512">
    <property type="entry name" value="HisKA"/>
    <property type="match status" value="1"/>
</dbReference>
<evidence type="ECO:0000256" key="1">
    <source>
        <dbReference type="ARBA" id="ARBA00000085"/>
    </source>
</evidence>
<dbReference type="InterPro" id="IPR050428">
    <property type="entry name" value="TCS_sensor_his_kinase"/>
</dbReference>
<feature type="transmembrane region" description="Helical" evidence="13">
    <location>
        <begin position="31"/>
        <end position="58"/>
    </location>
</feature>
<dbReference type="SMART" id="SM00388">
    <property type="entry name" value="HisKA"/>
    <property type="match status" value="1"/>
</dbReference>
<gene>
    <name evidence="16" type="ORF">EDD42_2944</name>
</gene>
<evidence type="ECO:0000259" key="14">
    <source>
        <dbReference type="PROSITE" id="PS50109"/>
    </source>
</evidence>
<dbReference type="SMART" id="SM00304">
    <property type="entry name" value="HAMP"/>
    <property type="match status" value="1"/>
</dbReference>
<comment type="cofactor">
    <cofactor evidence="2">
        <name>a divalent metal cation</name>
        <dbReference type="ChEBI" id="CHEBI:60240"/>
    </cofactor>
</comment>
<evidence type="ECO:0000256" key="6">
    <source>
        <dbReference type="ARBA" id="ARBA00022679"/>
    </source>
</evidence>
<keyword evidence="9 13" id="KW-1133">Transmembrane helix</keyword>
<feature type="region of interest" description="Disordered" evidence="12">
    <location>
        <begin position="78"/>
        <end position="104"/>
    </location>
</feature>
<feature type="region of interest" description="Disordered" evidence="12">
    <location>
        <begin position="1"/>
        <end position="21"/>
    </location>
</feature>
<dbReference type="EMBL" id="RKHL01000001">
    <property type="protein sequence ID" value="ROR82848.1"/>
    <property type="molecule type" value="Genomic_DNA"/>
</dbReference>
<dbReference type="InterPro" id="IPR036097">
    <property type="entry name" value="HisK_dim/P_sf"/>
</dbReference>
<dbReference type="InterPro" id="IPR003660">
    <property type="entry name" value="HAMP_dom"/>
</dbReference>
<dbReference type="PANTHER" id="PTHR45436:SF5">
    <property type="entry name" value="SENSOR HISTIDINE KINASE TRCS"/>
    <property type="match status" value="1"/>
</dbReference>
<dbReference type="PANTHER" id="PTHR45436">
    <property type="entry name" value="SENSOR HISTIDINE KINASE YKOH"/>
    <property type="match status" value="1"/>
</dbReference>
<keyword evidence="8 16" id="KW-0418">Kinase</keyword>
<dbReference type="SMART" id="SM00387">
    <property type="entry name" value="HATPase_c"/>
    <property type="match status" value="1"/>
</dbReference>
<feature type="compositionally biased region" description="Polar residues" evidence="12">
    <location>
        <begin position="1"/>
        <end position="17"/>
    </location>
</feature>
<keyword evidence="7 13" id="KW-0812">Transmembrane</keyword>
<dbReference type="PRINTS" id="PR00344">
    <property type="entry name" value="BCTRLSENSOR"/>
</dbReference>
<evidence type="ECO:0000256" key="3">
    <source>
        <dbReference type="ARBA" id="ARBA00004236"/>
    </source>
</evidence>
<dbReference type="InterPro" id="IPR003594">
    <property type="entry name" value="HATPase_dom"/>
</dbReference>
<organism evidence="16 17">
    <name type="scientific">Plantibacter flavus</name>
    <dbReference type="NCBI Taxonomy" id="150123"/>
    <lineage>
        <taxon>Bacteria</taxon>
        <taxon>Bacillati</taxon>
        <taxon>Actinomycetota</taxon>
        <taxon>Actinomycetes</taxon>
        <taxon>Micrococcales</taxon>
        <taxon>Microbacteriaceae</taxon>
        <taxon>Plantibacter</taxon>
    </lineage>
</organism>
<feature type="domain" description="HAMP" evidence="15">
    <location>
        <begin position="226"/>
        <end position="288"/>
    </location>
</feature>
<accession>A0A3N2C5P2</accession>
<feature type="transmembrane region" description="Helical" evidence="13">
    <location>
        <begin position="199"/>
        <end position="225"/>
    </location>
</feature>
<proteinExistence type="predicted"/>
<evidence type="ECO:0000256" key="2">
    <source>
        <dbReference type="ARBA" id="ARBA00001968"/>
    </source>
</evidence>
<dbReference type="EC" id="2.7.13.3" evidence="4"/>
<dbReference type="CDD" id="cd00082">
    <property type="entry name" value="HisKA"/>
    <property type="match status" value="1"/>
</dbReference>
<dbReference type="Proteomes" id="UP000266915">
    <property type="component" value="Unassembled WGS sequence"/>
</dbReference>
<evidence type="ECO:0000256" key="4">
    <source>
        <dbReference type="ARBA" id="ARBA00012438"/>
    </source>
</evidence>
<dbReference type="PROSITE" id="PS50885">
    <property type="entry name" value="HAMP"/>
    <property type="match status" value="1"/>
</dbReference>
<dbReference type="Gene3D" id="3.30.565.10">
    <property type="entry name" value="Histidine kinase-like ATPase, C-terminal domain"/>
    <property type="match status" value="1"/>
</dbReference>
<dbReference type="GO" id="GO:0005886">
    <property type="term" value="C:plasma membrane"/>
    <property type="evidence" value="ECO:0007669"/>
    <property type="project" value="UniProtKB-SubCell"/>
</dbReference>
<name>A0A3N2C5P2_9MICO</name>